<evidence type="ECO:0000313" key="1">
    <source>
        <dbReference type="EMBL" id="KXT55038.1"/>
    </source>
</evidence>
<dbReference type="Proteomes" id="UP000070319">
    <property type="component" value="Unassembled WGS sequence"/>
</dbReference>
<gene>
    <name evidence="1" type="ORF">HMPREF2531_00376</name>
</gene>
<dbReference type="EMBL" id="LTDF01000033">
    <property type="protein sequence ID" value="KXT55038.1"/>
    <property type="molecule type" value="Genomic_DNA"/>
</dbReference>
<reference evidence="1 2" key="1">
    <citation type="submission" date="2016-02" db="EMBL/GenBank/DDBJ databases">
        <authorList>
            <person name="Wen L."/>
            <person name="He K."/>
            <person name="Yang H."/>
        </authorList>
    </citation>
    <scope>NUCLEOTIDE SEQUENCE [LARGE SCALE GENOMIC DNA]</scope>
    <source>
        <strain evidence="1 2">KLE1704</strain>
    </source>
</reference>
<name>A0A139LUB9_9BACE</name>
<evidence type="ECO:0000313" key="2">
    <source>
        <dbReference type="Proteomes" id="UP000070319"/>
    </source>
</evidence>
<sequence length="39" mass="4631">MTDSCAVEVNIPNCWYAYKKSTALHLHRQDSTNHKYKYN</sequence>
<dbReference type="AlphaFoldDB" id="A0A139LUB9"/>
<comment type="caution">
    <text evidence="1">The sequence shown here is derived from an EMBL/GenBank/DDBJ whole genome shotgun (WGS) entry which is preliminary data.</text>
</comment>
<organism evidence="1">
    <name type="scientific">Bacteroides intestinalis</name>
    <dbReference type="NCBI Taxonomy" id="329854"/>
    <lineage>
        <taxon>Bacteria</taxon>
        <taxon>Pseudomonadati</taxon>
        <taxon>Bacteroidota</taxon>
        <taxon>Bacteroidia</taxon>
        <taxon>Bacteroidales</taxon>
        <taxon>Bacteroidaceae</taxon>
        <taxon>Bacteroides</taxon>
    </lineage>
</organism>
<accession>A0A139LUB9</accession>
<proteinExistence type="predicted"/>
<protein>
    <submittedName>
        <fullName evidence="1">Uncharacterized protein</fullName>
    </submittedName>
</protein>
<dbReference type="PATRIC" id="fig|329854.7.peg.381"/>